<feature type="transmembrane region" description="Helical" evidence="6">
    <location>
        <begin position="187"/>
        <end position="206"/>
    </location>
</feature>
<dbReference type="GO" id="GO:0015171">
    <property type="term" value="F:amino acid transmembrane transporter activity"/>
    <property type="evidence" value="ECO:0007669"/>
    <property type="project" value="TreeGrafter"/>
</dbReference>
<proteinExistence type="predicted"/>
<keyword evidence="5 6" id="KW-0472">Membrane</keyword>
<evidence type="ECO:0000256" key="2">
    <source>
        <dbReference type="ARBA" id="ARBA00022475"/>
    </source>
</evidence>
<gene>
    <name evidence="7" type="ORF">BW247_13805</name>
</gene>
<accession>A0A1P8UJR1</accession>
<evidence type="ECO:0000256" key="5">
    <source>
        <dbReference type="ARBA" id="ARBA00023136"/>
    </source>
</evidence>
<dbReference type="OrthoDB" id="9804822at2"/>
<sequence length="209" mass="22078">MDNLEMFVGALVVVYLIPGPDMILLLETSAVGGRAVALATAVGLGIARATQVALAGVGLAALFKASPWVFDAVRFCGAGYLIYLGTRMLRVSTPRLHPAPGVGRPPRVNLFAALRRGLLTNLLNPKALLFCSVLLPQFTHPGHSPMLLQFAVLGAILVGVGFCFDLVYASAGRGLGHLGTHNRTLHLLRNGVFASLLIGFGVRLALSMR</sequence>
<evidence type="ECO:0000313" key="7">
    <source>
        <dbReference type="EMBL" id="APZ44034.1"/>
    </source>
</evidence>
<keyword evidence="8" id="KW-1185">Reference proteome</keyword>
<dbReference type="EMBL" id="CP019434">
    <property type="protein sequence ID" value="APZ44034.1"/>
    <property type="molecule type" value="Genomic_DNA"/>
</dbReference>
<evidence type="ECO:0000256" key="6">
    <source>
        <dbReference type="SAM" id="Phobius"/>
    </source>
</evidence>
<dbReference type="RefSeq" id="WP_076837657.1">
    <property type="nucleotide sequence ID" value="NZ_CP019434.1"/>
</dbReference>
<name>A0A1P8UJR1_9GAMM</name>
<evidence type="ECO:0000256" key="3">
    <source>
        <dbReference type="ARBA" id="ARBA00022692"/>
    </source>
</evidence>
<dbReference type="Proteomes" id="UP000243807">
    <property type="component" value="Chromosome"/>
</dbReference>
<dbReference type="Pfam" id="PF01810">
    <property type="entry name" value="LysE"/>
    <property type="match status" value="1"/>
</dbReference>
<feature type="transmembrane region" description="Helical" evidence="6">
    <location>
        <begin position="6"/>
        <end position="26"/>
    </location>
</feature>
<feature type="transmembrane region" description="Helical" evidence="6">
    <location>
        <begin position="147"/>
        <end position="167"/>
    </location>
</feature>
<evidence type="ECO:0000256" key="4">
    <source>
        <dbReference type="ARBA" id="ARBA00022989"/>
    </source>
</evidence>
<feature type="transmembrane region" description="Helical" evidence="6">
    <location>
        <begin position="38"/>
        <end position="62"/>
    </location>
</feature>
<dbReference type="PANTHER" id="PTHR30086">
    <property type="entry name" value="ARGININE EXPORTER PROTEIN ARGO"/>
    <property type="match status" value="1"/>
</dbReference>
<dbReference type="AlphaFoldDB" id="A0A1P8UJR1"/>
<keyword evidence="3 6" id="KW-0812">Transmembrane</keyword>
<reference evidence="7 8" key="1">
    <citation type="submission" date="2017-01" db="EMBL/GenBank/DDBJ databases">
        <title>Draft sequence of Acidihalobacter ferrooxidans strain DSM 14175 (strain V8).</title>
        <authorList>
            <person name="Khaleque H.N."/>
            <person name="Ramsay J.P."/>
            <person name="Murphy R.J.T."/>
            <person name="Kaksonen A.H."/>
            <person name="Boxall N.J."/>
            <person name="Watkin E.L.J."/>
        </authorList>
    </citation>
    <scope>NUCLEOTIDE SEQUENCE [LARGE SCALE GENOMIC DNA]</scope>
    <source>
        <strain evidence="7 8">V8</strain>
    </source>
</reference>
<evidence type="ECO:0000313" key="8">
    <source>
        <dbReference type="Proteomes" id="UP000243807"/>
    </source>
</evidence>
<dbReference type="InterPro" id="IPR001123">
    <property type="entry name" value="LeuE-type"/>
</dbReference>
<evidence type="ECO:0000256" key="1">
    <source>
        <dbReference type="ARBA" id="ARBA00004651"/>
    </source>
</evidence>
<keyword evidence="2" id="KW-1003">Cell membrane</keyword>
<dbReference type="KEGG" id="afy:BW247_13805"/>
<dbReference type="PANTHER" id="PTHR30086:SF20">
    <property type="entry name" value="ARGININE EXPORTER PROTEIN ARGO-RELATED"/>
    <property type="match status" value="1"/>
</dbReference>
<dbReference type="PIRSF" id="PIRSF006324">
    <property type="entry name" value="LeuE"/>
    <property type="match status" value="1"/>
</dbReference>
<keyword evidence="4 6" id="KW-1133">Transmembrane helix</keyword>
<organism evidence="7 8">
    <name type="scientific">Acidihalobacter ferrooxydans</name>
    <dbReference type="NCBI Taxonomy" id="1765967"/>
    <lineage>
        <taxon>Bacteria</taxon>
        <taxon>Pseudomonadati</taxon>
        <taxon>Pseudomonadota</taxon>
        <taxon>Gammaproteobacteria</taxon>
        <taxon>Chromatiales</taxon>
        <taxon>Ectothiorhodospiraceae</taxon>
        <taxon>Acidihalobacter</taxon>
    </lineage>
</organism>
<dbReference type="GO" id="GO:0005886">
    <property type="term" value="C:plasma membrane"/>
    <property type="evidence" value="ECO:0007669"/>
    <property type="project" value="UniProtKB-SubCell"/>
</dbReference>
<protein>
    <submittedName>
        <fullName evidence="7">Lysine transporter LysE</fullName>
    </submittedName>
</protein>
<comment type="subcellular location">
    <subcellularLocation>
        <location evidence="1">Cell membrane</location>
        <topology evidence="1">Multi-pass membrane protein</topology>
    </subcellularLocation>
</comment>